<dbReference type="EMBL" id="CP013694">
    <property type="protein sequence ID" value="ALU29352.1"/>
    <property type="molecule type" value="Genomic_DNA"/>
</dbReference>
<dbReference type="Pfam" id="PF00149">
    <property type="entry name" value="Metallophos"/>
    <property type="match status" value="1"/>
</dbReference>
<dbReference type="AlphaFoldDB" id="A0A0U2Y947"/>
<dbReference type="Gene3D" id="3.60.21.10">
    <property type="match status" value="1"/>
</dbReference>
<dbReference type="InterPro" id="IPR016538">
    <property type="entry name" value="UCP008292"/>
</dbReference>
<dbReference type="OMA" id="VIHGHAH"/>
<dbReference type="RefSeq" id="WP_011277186.1">
    <property type="nucleotide sequence ID" value="NZ_BHWZ01000001.1"/>
</dbReference>
<dbReference type="GO" id="GO:0016787">
    <property type="term" value="F:hydrolase activity"/>
    <property type="evidence" value="ECO:0007669"/>
    <property type="project" value="InterPro"/>
</dbReference>
<feature type="domain" description="Calcineurin-like phosphoesterase" evidence="1">
    <location>
        <begin position="1"/>
        <end position="191"/>
    </location>
</feature>
<dbReference type="PaxDb" id="1435377-SUSAZ_01355"/>
<dbReference type="OrthoDB" id="15074at2157"/>
<dbReference type="EMBL" id="CP013695">
    <property type="protein sequence ID" value="ALU32081.1"/>
    <property type="molecule type" value="Genomic_DNA"/>
</dbReference>
<dbReference type="GeneID" id="14550798"/>
<evidence type="ECO:0000313" key="3">
    <source>
        <dbReference type="EMBL" id="ALU32081.1"/>
    </source>
</evidence>
<evidence type="ECO:0000313" key="5">
    <source>
        <dbReference type="Proteomes" id="UP000065473"/>
    </source>
</evidence>
<evidence type="ECO:0000313" key="2">
    <source>
        <dbReference type="EMBL" id="ALU29352.1"/>
    </source>
</evidence>
<dbReference type="CDD" id="cd00838">
    <property type="entry name" value="MPP_superfamily"/>
    <property type="match status" value="1"/>
</dbReference>
<protein>
    <submittedName>
        <fullName evidence="3">Metallophosphoesterase</fullName>
    </submittedName>
</protein>
<sequence length="220" mass="25347">MLIAATSDIHSPRYLTQFFASFNLIRNLSIDIFLLAGDLANEGEYIHFKPVYDVLKRFRTIAVFGNEDFRENRDSYKETYPDIKWLEEDIVEFELGDILVSIIGSDGVLEEPTKWQKLNGIDENYYREKARKIEDLLCKARGDVKLLLTHYACTFMTVQGEKKSIFPHLGYRILEETSCLPHLAIHGHAHHSKVTQGLVRGVRVYNVALPANHKIVLIRL</sequence>
<dbReference type="Proteomes" id="UP000065473">
    <property type="component" value="Chromosome"/>
</dbReference>
<gene>
    <name evidence="2" type="ORF">ATY89_04940</name>
    <name evidence="3" type="ORF">ATZ20_07965</name>
</gene>
<accession>A0A0U2Y947</accession>
<evidence type="ECO:0000259" key="1">
    <source>
        <dbReference type="Pfam" id="PF00149"/>
    </source>
</evidence>
<dbReference type="SUPFAM" id="SSF56300">
    <property type="entry name" value="Metallo-dependent phosphatases"/>
    <property type="match status" value="1"/>
</dbReference>
<proteinExistence type="predicted"/>
<dbReference type="Proteomes" id="UP000060043">
    <property type="component" value="Chromosome"/>
</dbReference>
<dbReference type="PIRSF" id="PIRSF008292">
    <property type="entry name" value="UCP008292"/>
    <property type="match status" value="1"/>
</dbReference>
<dbReference type="InterPro" id="IPR004843">
    <property type="entry name" value="Calcineurin-like_PHP"/>
</dbReference>
<organism evidence="3 4">
    <name type="scientific">Sulfolobus acidocaldarius</name>
    <dbReference type="NCBI Taxonomy" id="2285"/>
    <lineage>
        <taxon>Archaea</taxon>
        <taxon>Thermoproteota</taxon>
        <taxon>Thermoprotei</taxon>
        <taxon>Sulfolobales</taxon>
        <taxon>Sulfolobaceae</taxon>
        <taxon>Sulfolobus</taxon>
    </lineage>
</organism>
<name>A0A0U2Y947_9CREN</name>
<evidence type="ECO:0000313" key="4">
    <source>
        <dbReference type="Proteomes" id="UP000060043"/>
    </source>
</evidence>
<dbReference type="STRING" id="1435377.SUSAZ_01355"/>
<reference evidence="4 5" key="1">
    <citation type="submission" date="2015-12" db="EMBL/GenBank/DDBJ databases">
        <title>A stable core within a dynamic pangenome in Sulfolobus acidocaldarius.</title>
        <authorList>
            <person name="Anderson R."/>
            <person name="Kouris A."/>
            <person name="Seward C."/>
            <person name="Campbell K."/>
            <person name="Whitaker R."/>
        </authorList>
    </citation>
    <scope>NUCLEOTIDE SEQUENCE [LARGE SCALE GENOMIC DNA]</scope>
    <source>
        <strain evidence="2 5">GG12-C01-09</strain>
        <strain evidence="3 4">NG05B_CO5_07</strain>
    </source>
</reference>
<dbReference type="InterPro" id="IPR029052">
    <property type="entry name" value="Metallo-depent_PP-like"/>
</dbReference>